<protein>
    <submittedName>
        <fullName evidence="1">Uncharacterized protein</fullName>
    </submittedName>
</protein>
<accession>A0A418CXH8</accession>
<dbReference type="PANTHER" id="PTHR47169">
    <property type="entry name" value="OS01G0541250 PROTEIN"/>
    <property type="match status" value="1"/>
</dbReference>
<reference evidence="1 2" key="1">
    <citation type="submission" date="2018-08" db="EMBL/GenBank/DDBJ databases">
        <title>Aphanomyces genome sequencing and annotation.</title>
        <authorList>
            <person name="Minardi D."/>
            <person name="Oidtmann B."/>
            <person name="Van Der Giezen M."/>
            <person name="Studholme D.J."/>
        </authorList>
    </citation>
    <scope>NUCLEOTIDE SEQUENCE [LARGE SCALE GENOMIC DNA]</scope>
    <source>
        <strain evidence="1 2">Sv</strain>
    </source>
</reference>
<sequence length="113" mass="12773">MFSIKPQPPNSPDTNILNLGFFAASQSLQHHRSVHKVDEFELVANVHAAFDTYPFERLDRTFITLQACLVEKMKCFGDNAYKVPHLSKVKQARLGLLPENAACPVDAYDNVKR</sequence>
<dbReference type="PANTHER" id="PTHR47169:SF2">
    <property type="entry name" value="OS01G0541250 PROTEIN"/>
    <property type="match status" value="1"/>
</dbReference>
<dbReference type="Proteomes" id="UP000285712">
    <property type="component" value="Unassembled WGS sequence"/>
</dbReference>
<proteinExistence type="predicted"/>
<dbReference type="Gene3D" id="3.30.420.10">
    <property type="entry name" value="Ribonuclease H-like superfamily/Ribonuclease H"/>
    <property type="match status" value="1"/>
</dbReference>
<dbReference type="InterPro" id="IPR036397">
    <property type="entry name" value="RNaseH_sf"/>
</dbReference>
<dbReference type="EMBL" id="QUTG01004949">
    <property type="protein sequence ID" value="RHY86783.1"/>
    <property type="molecule type" value="Genomic_DNA"/>
</dbReference>
<dbReference type="AlphaFoldDB" id="A0A418CXH8"/>
<organism evidence="1 2">
    <name type="scientific">Aphanomyces astaci</name>
    <name type="common">Crayfish plague agent</name>
    <dbReference type="NCBI Taxonomy" id="112090"/>
    <lineage>
        <taxon>Eukaryota</taxon>
        <taxon>Sar</taxon>
        <taxon>Stramenopiles</taxon>
        <taxon>Oomycota</taxon>
        <taxon>Saprolegniomycetes</taxon>
        <taxon>Saprolegniales</taxon>
        <taxon>Verrucalvaceae</taxon>
        <taxon>Aphanomyces</taxon>
    </lineage>
</organism>
<gene>
    <name evidence="1" type="ORF">DYB35_012424</name>
</gene>
<name>A0A418CXH8_APHAT</name>
<evidence type="ECO:0000313" key="1">
    <source>
        <dbReference type="EMBL" id="RHY86783.1"/>
    </source>
</evidence>
<dbReference type="GO" id="GO:0003676">
    <property type="term" value="F:nucleic acid binding"/>
    <property type="evidence" value="ECO:0007669"/>
    <property type="project" value="InterPro"/>
</dbReference>
<evidence type="ECO:0000313" key="2">
    <source>
        <dbReference type="Proteomes" id="UP000285712"/>
    </source>
</evidence>
<comment type="caution">
    <text evidence="1">The sequence shown here is derived from an EMBL/GenBank/DDBJ whole genome shotgun (WGS) entry which is preliminary data.</text>
</comment>